<dbReference type="PANTHER" id="PTHR34846:SF11">
    <property type="entry name" value="4-CARBOXYMUCONOLACTONE DECARBOXYLASE FAMILY PROTEIN (AFU_ORTHOLOGUE AFUA_6G11590)"/>
    <property type="match status" value="1"/>
</dbReference>
<evidence type="ECO:0000313" key="3">
    <source>
        <dbReference type="Proteomes" id="UP001494902"/>
    </source>
</evidence>
<evidence type="ECO:0000313" key="2">
    <source>
        <dbReference type="EMBL" id="MEQ3550047.1"/>
    </source>
</evidence>
<accession>A0ABV1K6D8</accession>
<reference evidence="2 3" key="1">
    <citation type="submission" date="2024-03" db="EMBL/GenBank/DDBJ databases">
        <title>Draft genome sequence of Pseudonocardia nematodicida JCM 31783.</title>
        <authorList>
            <person name="Butdee W."/>
            <person name="Duangmal K."/>
        </authorList>
    </citation>
    <scope>NUCLEOTIDE SEQUENCE [LARGE SCALE GENOMIC DNA]</scope>
    <source>
        <strain evidence="2 3">JCM 31783</strain>
    </source>
</reference>
<gene>
    <name evidence="2" type="ORF">WIS52_06150</name>
</gene>
<dbReference type="SUPFAM" id="SSF69118">
    <property type="entry name" value="AhpD-like"/>
    <property type="match status" value="1"/>
</dbReference>
<dbReference type="EMBL" id="JBEDNQ010000002">
    <property type="protein sequence ID" value="MEQ3550047.1"/>
    <property type="molecule type" value="Genomic_DNA"/>
</dbReference>
<dbReference type="Pfam" id="PF02627">
    <property type="entry name" value="CMD"/>
    <property type="match status" value="1"/>
</dbReference>
<dbReference type="InterPro" id="IPR029032">
    <property type="entry name" value="AhpD-like"/>
</dbReference>
<comment type="caution">
    <text evidence="2">The sequence shown here is derived from an EMBL/GenBank/DDBJ whole genome shotgun (WGS) entry which is preliminary data.</text>
</comment>
<dbReference type="Proteomes" id="UP001494902">
    <property type="component" value="Unassembled WGS sequence"/>
</dbReference>
<dbReference type="RefSeq" id="WP_349297132.1">
    <property type="nucleotide sequence ID" value="NZ_JBEDNQ010000002.1"/>
</dbReference>
<dbReference type="InterPro" id="IPR003779">
    <property type="entry name" value="CMD-like"/>
</dbReference>
<sequence length="193" mass="20412">MEPAGPARLPRLTPGDLDEDQRRVYDAVTGGERARIPGRVPLTGDDGALNGPFGVMLLAPGVGDALQQLGSRIRFGTALDGRVREAAILQVARTLDSSFEWYAHVPAARAAGLTEAEISRIADGGLVGASEAETAAADFCRVLLASPGVTDAEFAAVRRHLDDRQVTELTALVGYYRLLAQLMAVYDVGAPRS</sequence>
<dbReference type="Gene3D" id="1.20.1290.10">
    <property type="entry name" value="AhpD-like"/>
    <property type="match status" value="1"/>
</dbReference>
<feature type="domain" description="Carboxymuconolactone decarboxylase-like" evidence="1">
    <location>
        <begin position="60"/>
        <end position="137"/>
    </location>
</feature>
<proteinExistence type="predicted"/>
<evidence type="ECO:0000259" key="1">
    <source>
        <dbReference type="Pfam" id="PF02627"/>
    </source>
</evidence>
<organism evidence="2 3">
    <name type="scientific">Pseudonocardia nematodicida</name>
    <dbReference type="NCBI Taxonomy" id="1206997"/>
    <lineage>
        <taxon>Bacteria</taxon>
        <taxon>Bacillati</taxon>
        <taxon>Actinomycetota</taxon>
        <taxon>Actinomycetes</taxon>
        <taxon>Pseudonocardiales</taxon>
        <taxon>Pseudonocardiaceae</taxon>
        <taxon>Pseudonocardia</taxon>
    </lineage>
</organism>
<protein>
    <submittedName>
        <fullName evidence="2">Carboxymuconolactone decarboxylase family protein</fullName>
    </submittedName>
</protein>
<dbReference type="PANTHER" id="PTHR34846">
    <property type="entry name" value="4-CARBOXYMUCONOLACTONE DECARBOXYLASE FAMILY PROTEIN (AFU_ORTHOLOGUE AFUA_6G11590)"/>
    <property type="match status" value="1"/>
</dbReference>
<name>A0ABV1K6D8_9PSEU</name>
<keyword evidence="3" id="KW-1185">Reference proteome</keyword>